<protein>
    <submittedName>
        <fullName evidence="4">MBL fold metallo-hydrolase</fullName>
    </submittedName>
</protein>
<dbReference type="PANTHER" id="PTHR42951">
    <property type="entry name" value="METALLO-BETA-LACTAMASE DOMAIN-CONTAINING"/>
    <property type="match status" value="1"/>
</dbReference>
<dbReference type="InterPro" id="IPR036866">
    <property type="entry name" value="RibonucZ/Hydroxyglut_hydro"/>
</dbReference>
<dbReference type="RefSeq" id="WP_193953605.1">
    <property type="nucleotide sequence ID" value="NZ_JADEYS010000011.1"/>
</dbReference>
<keyword evidence="5" id="KW-1185">Reference proteome</keyword>
<dbReference type="EMBL" id="JADEYS010000011">
    <property type="protein sequence ID" value="MBE9397985.1"/>
    <property type="molecule type" value="Genomic_DNA"/>
</dbReference>
<evidence type="ECO:0000313" key="4">
    <source>
        <dbReference type="EMBL" id="MBE9397985.1"/>
    </source>
</evidence>
<keyword evidence="2" id="KW-0732">Signal</keyword>
<reference evidence="4" key="1">
    <citation type="submission" date="2020-10" db="EMBL/GenBank/DDBJ databases">
        <title>Bacterium isolated from coastal waters sediment.</title>
        <authorList>
            <person name="Chen R.-J."/>
            <person name="Lu D.-C."/>
            <person name="Zhu K.-L."/>
            <person name="Du Z.-J."/>
        </authorList>
    </citation>
    <scope>NUCLEOTIDE SEQUENCE</scope>
    <source>
        <strain evidence="4">N1Y112</strain>
    </source>
</reference>
<evidence type="ECO:0000256" key="1">
    <source>
        <dbReference type="ARBA" id="ARBA00005250"/>
    </source>
</evidence>
<feature type="domain" description="Metallo-beta-lactamase" evidence="3">
    <location>
        <begin position="51"/>
        <end position="236"/>
    </location>
</feature>
<dbReference type="CDD" id="cd16282">
    <property type="entry name" value="metallo-hydrolase-like_MBL-fold"/>
    <property type="match status" value="1"/>
</dbReference>
<dbReference type="SMART" id="SM00849">
    <property type="entry name" value="Lactamase_B"/>
    <property type="match status" value="1"/>
</dbReference>
<comment type="caution">
    <text evidence="4">The sequence shown here is derived from an EMBL/GenBank/DDBJ whole genome shotgun (WGS) entry which is preliminary data.</text>
</comment>
<dbReference type="Gene3D" id="3.60.15.10">
    <property type="entry name" value="Ribonuclease Z/Hydroxyacylglutathione hydrolase-like"/>
    <property type="match status" value="1"/>
</dbReference>
<feature type="chain" id="PRO_5035286181" evidence="2">
    <location>
        <begin position="22"/>
        <end position="305"/>
    </location>
</feature>
<gene>
    <name evidence="4" type="ORF">IOQ59_12020</name>
</gene>
<evidence type="ECO:0000256" key="2">
    <source>
        <dbReference type="SAM" id="SignalP"/>
    </source>
</evidence>
<dbReference type="PANTHER" id="PTHR42951:SF4">
    <property type="entry name" value="ACYL-COENZYME A THIOESTERASE MBLAC2"/>
    <property type="match status" value="1"/>
</dbReference>
<dbReference type="SUPFAM" id="SSF56281">
    <property type="entry name" value="Metallo-hydrolase/oxidoreductase"/>
    <property type="match status" value="1"/>
</dbReference>
<dbReference type="Pfam" id="PF00753">
    <property type="entry name" value="Lactamase_B"/>
    <property type="match status" value="1"/>
</dbReference>
<sequence length="305" mass="33459">MAGLIRTILLFSACVIHSVHANPLQRIEVSKNVFALIGPMEQRSETNLANNANFGFIVGERGVVLIDSGGTLKGAKAIEAQIRAVTDKPVVLVINTGGQDHRWFGNRYFAEQGIRTLTSEQTLADQQARGDAQMASTSRYTGESWHGTDVMPAKEMVSAVTDISVEGIQLQLIPVGPAHTGGETLVWLPESGVLFSGDVVYMDRMLGVGPQSQHLAWIEAFKVIQQLKPGKIVPGHGQPTDLTGAERDTYRYLRFLRSAVGQLLENGEDMSATSSIDQSAFSYLSVYEQIHARNAQRVFEEMEWE</sequence>
<dbReference type="InterPro" id="IPR001279">
    <property type="entry name" value="Metallo-B-lactamas"/>
</dbReference>
<dbReference type="AlphaFoldDB" id="A0A8J7K666"/>
<evidence type="ECO:0000259" key="3">
    <source>
        <dbReference type="SMART" id="SM00849"/>
    </source>
</evidence>
<accession>A0A8J7K666</accession>
<organism evidence="4 5">
    <name type="scientific">Pontibacterium sinense</name>
    <dbReference type="NCBI Taxonomy" id="2781979"/>
    <lineage>
        <taxon>Bacteria</taxon>
        <taxon>Pseudomonadati</taxon>
        <taxon>Pseudomonadota</taxon>
        <taxon>Gammaproteobacteria</taxon>
        <taxon>Oceanospirillales</taxon>
        <taxon>Oceanospirillaceae</taxon>
        <taxon>Pontibacterium</taxon>
    </lineage>
</organism>
<feature type="signal peptide" evidence="2">
    <location>
        <begin position="1"/>
        <end position="21"/>
    </location>
</feature>
<dbReference type="Proteomes" id="UP000640333">
    <property type="component" value="Unassembled WGS sequence"/>
</dbReference>
<evidence type="ECO:0000313" key="5">
    <source>
        <dbReference type="Proteomes" id="UP000640333"/>
    </source>
</evidence>
<name>A0A8J7K666_9GAMM</name>
<dbReference type="InterPro" id="IPR050855">
    <property type="entry name" value="NDM-1-like"/>
</dbReference>
<dbReference type="GO" id="GO:0017001">
    <property type="term" value="P:antibiotic catabolic process"/>
    <property type="evidence" value="ECO:0007669"/>
    <property type="project" value="UniProtKB-ARBA"/>
</dbReference>
<comment type="similarity">
    <text evidence="1">Belongs to the metallo-beta-lactamase superfamily. Class-B beta-lactamase family.</text>
</comment>
<proteinExistence type="inferred from homology"/>